<feature type="compositionally biased region" description="Acidic residues" evidence="1">
    <location>
        <begin position="25"/>
        <end position="46"/>
    </location>
</feature>
<feature type="region of interest" description="Disordered" evidence="1">
    <location>
        <begin position="337"/>
        <end position="476"/>
    </location>
</feature>
<feature type="compositionally biased region" description="Acidic residues" evidence="1">
    <location>
        <begin position="363"/>
        <end position="377"/>
    </location>
</feature>
<feature type="compositionally biased region" description="Low complexity" evidence="1">
    <location>
        <begin position="99"/>
        <end position="109"/>
    </location>
</feature>
<feature type="compositionally biased region" description="Polar residues" evidence="1">
    <location>
        <begin position="447"/>
        <end position="460"/>
    </location>
</feature>
<accession>A0ABP1G9K4</accession>
<organism evidence="2 3">
    <name type="scientific">Coccomyxa viridis</name>
    <dbReference type="NCBI Taxonomy" id="1274662"/>
    <lineage>
        <taxon>Eukaryota</taxon>
        <taxon>Viridiplantae</taxon>
        <taxon>Chlorophyta</taxon>
        <taxon>core chlorophytes</taxon>
        <taxon>Trebouxiophyceae</taxon>
        <taxon>Trebouxiophyceae incertae sedis</taxon>
        <taxon>Coccomyxaceae</taxon>
        <taxon>Coccomyxa</taxon>
    </lineage>
</organism>
<protein>
    <submittedName>
        <fullName evidence="2">G10289 protein</fullName>
    </submittedName>
</protein>
<dbReference type="Proteomes" id="UP001497392">
    <property type="component" value="Unassembled WGS sequence"/>
</dbReference>
<proteinExistence type="predicted"/>
<keyword evidence="3" id="KW-1185">Reference proteome</keyword>
<comment type="caution">
    <text evidence="2">The sequence shown here is derived from an EMBL/GenBank/DDBJ whole genome shotgun (WGS) entry which is preliminary data.</text>
</comment>
<evidence type="ECO:0000313" key="2">
    <source>
        <dbReference type="EMBL" id="CAL5227343.1"/>
    </source>
</evidence>
<feature type="compositionally biased region" description="Acidic residues" evidence="1">
    <location>
        <begin position="64"/>
        <end position="84"/>
    </location>
</feature>
<evidence type="ECO:0000313" key="3">
    <source>
        <dbReference type="Proteomes" id="UP001497392"/>
    </source>
</evidence>
<feature type="region of interest" description="Disordered" evidence="1">
    <location>
        <begin position="1"/>
        <end position="310"/>
    </location>
</feature>
<feature type="compositionally biased region" description="Basic and acidic residues" evidence="1">
    <location>
        <begin position="396"/>
        <end position="410"/>
    </location>
</feature>
<feature type="compositionally biased region" description="Low complexity" evidence="1">
    <location>
        <begin position="193"/>
        <end position="204"/>
    </location>
</feature>
<gene>
    <name evidence="2" type="primary">g10289</name>
    <name evidence="2" type="ORF">VP750_LOCUS9249</name>
</gene>
<sequence length="476" mass="49630">MQVSQLMYRLNDDSDADSGSNLQSDADDESEVVIDEDEAPAGEPEEAALPRSASGDARRKLVLGDDDSDSEDGDDNDIDNDNDNDGNAGDVRGPEDEAAPAQASPPASAILGDNSEDSAQQAGAGTSARHKVGQVIGSSSEDEQPAGACKGKHAGSAGRQQPQRYRKPAGQPRYMPPAKKQSGRRAEDALKMAAASFQAAPSRAGQPPPSPAATPERQTAPGTPEHLGSPGRRPQPYFMASPQRRRENPSQQHTEPSRVGSDLGALLRQAQGSDAAQRLASLALPGAQGDDQWGADANGEGVDLTTDHSGSLAGDDAIQQMALAAAAASREALAALSYPDDSPRSPSIGRAAQQRFQKSADLDALELIEPDDTEQAADDVGSARDHAEHSAGPMTAKDHEVGPSQSDRRSAPAQTPTKPQSGKSSQTSSLRQMRGGSRGSKGKADNSRSVSKLPKNTDSVLGQKGILKYFSPRSKG</sequence>
<feature type="compositionally biased region" description="Polar residues" evidence="1">
    <location>
        <begin position="412"/>
        <end position="431"/>
    </location>
</feature>
<evidence type="ECO:0000256" key="1">
    <source>
        <dbReference type="SAM" id="MobiDB-lite"/>
    </source>
</evidence>
<dbReference type="EMBL" id="CAXHTA020000017">
    <property type="protein sequence ID" value="CAL5227343.1"/>
    <property type="molecule type" value="Genomic_DNA"/>
</dbReference>
<name>A0ABP1G9K4_9CHLO</name>
<reference evidence="2 3" key="1">
    <citation type="submission" date="2024-06" db="EMBL/GenBank/DDBJ databases">
        <authorList>
            <person name="Kraege A."/>
            <person name="Thomma B."/>
        </authorList>
    </citation>
    <scope>NUCLEOTIDE SEQUENCE [LARGE SCALE GENOMIC DNA]</scope>
</reference>